<dbReference type="Proteomes" id="UP000000639">
    <property type="component" value="Chromosome"/>
</dbReference>
<dbReference type="CDD" id="cd01392">
    <property type="entry name" value="HTH_LacI"/>
    <property type="match status" value="1"/>
</dbReference>
<dbReference type="Pfam" id="PF00356">
    <property type="entry name" value="LacI"/>
    <property type="match status" value="1"/>
</dbReference>
<dbReference type="InterPro" id="IPR000843">
    <property type="entry name" value="HTH_LacI"/>
</dbReference>
<dbReference type="Gene3D" id="3.40.50.2300">
    <property type="match status" value="2"/>
</dbReference>
<dbReference type="GO" id="GO:0003700">
    <property type="term" value="F:DNA-binding transcription factor activity"/>
    <property type="evidence" value="ECO:0007669"/>
    <property type="project" value="TreeGrafter"/>
</dbReference>
<dbReference type="SUPFAM" id="SSF53822">
    <property type="entry name" value="Periplasmic binding protein-like I"/>
    <property type="match status" value="1"/>
</dbReference>
<evidence type="ECO:0000256" key="4">
    <source>
        <dbReference type="ARBA" id="ARBA00023163"/>
    </source>
</evidence>
<keyword evidence="1" id="KW-0678">Repressor</keyword>
<dbReference type="AlphaFoldDB" id="A1SYC7"/>
<evidence type="ECO:0000256" key="3">
    <source>
        <dbReference type="ARBA" id="ARBA00023125"/>
    </source>
</evidence>
<name>A1SYC7_PSYIN</name>
<dbReference type="InterPro" id="IPR046335">
    <property type="entry name" value="LacI/GalR-like_sensor"/>
</dbReference>
<dbReference type="OrthoDB" id="9798934at2"/>
<dbReference type="eggNOG" id="COG1609">
    <property type="taxonomic scope" value="Bacteria"/>
</dbReference>
<accession>A1SYC7</accession>
<evidence type="ECO:0000256" key="2">
    <source>
        <dbReference type="ARBA" id="ARBA00023015"/>
    </source>
</evidence>
<gene>
    <name evidence="6" type="ordered locus">Ping_2785</name>
</gene>
<dbReference type="KEGG" id="pin:Ping_2785"/>
<keyword evidence="3" id="KW-0238">DNA-binding</keyword>
<evidence type="ECO:0000259" key="5">
    <source>
        <dbReference type="PROSITE" id="PS50932"/>
    </source>
</evidence>
<dbReference type="InterPro" id="IPR010982">
    <property type="entry name" value="Lambda_DNA-bd_dom_sf"/>
</dbReference>
<dbReference type="PANTHER" id="PTHR30146">
    <property type="entry name" value="LACI-RELATED TRANSCRIPTIONAL REPRESSOR"/>
    <property type="match status" value="1"/>
</dbReference>
<dbReference type="CDD" id="cd06267">
    <property type="entry name" value="PBP1_LacI_sugar_binding-like"/>
    <property type="match status" value="1"/>
</dbReference>
<evidence type="ECO:0000313" key="6">
    <source>
        <dbReference type="EMBL" id="ABM04492.1"/>
    </source>
</evidence>
<dbReference type="SUPFAM" id="SSF47413">
    <property type="entry name" value="lambda repressor-like DNA-binding domains"/>
    <property type="match status" value="1"/>
</dbReference>
<dbReference type="HOGENOM" id="CLU_037628_6_1_6"/>
<feature type="domain" description="HTH lacI-type" evidence="5">
    <location>
        <begin position="8"/>
        <end position="64"/>
    </location>
</feature>
<dbReference type="InterPro" id="IPR028082">
    <property type="entry name" value="Peripla_BP_I"/>
</dbReference>
<dbReference type="PANTHER" id="PTHR30146:SF148">
    <property type="entry name" value="HTH-TYPE TRANSCRIPTIONAL REPRESSOR PURR-RELATED"/>
    <property type="match status" value="1"/>
</dbReference>
<dbReference type="STRING" id="357804.Ping_2785"/>
<dbReference type="Pfam" id="PF13377">
    <property type="entry name" value="Peripla_BP_3"/>
    <property type="match status" value="1"/>
</dbReference>
<evidence type="ECO:0000256" key="1">
    <source>
        <dbReference type="ARBA" id="ARBA00022491"/>
    </source>
</evidence>
<sequence length="350" mass="39402">MPHMNKKTTLKDVASELGISSSTVSRALNEKTKSMINAALVLKIEKTAAKMEYSINHIARSLKNGKKYTIGIIIPDLTNPVFGEISDEIIECLASSEYKAIIIFAQSNSSEYLKNIKYIASNQVDGFIFTNAYIEDIGVKYCKDHRIPCVTVGRTTVNKDISQIYTDNCQGMKLIIEHLVGLGHENIAFIAGPQDISDGYERLKYFEQWMKFYKANYCAKSIINTEKFSRYSGYKAADKLFNKKLRFTAIVAANDLLAVGIMDYLKEHDIICPREVSLVGFNAMLFSDVFSPPLTSVYVDRKLMAKQSVLYLLDALNKKNDAINKVKLNIVEPKLIIRDSTCPPRKIAMN</sequence>
<organism evidence="6 7">
    <name type="scientific">Psychromonas ingrahamii (strain DSM 17664 / CCUG 51855 / 37)</name>
    <dbReference type="NCBI Taxonomy" id="357804"/>
    <lineage>
        <taxon>Bacteria</taxon>
        <taxon>Pseudomonadati</taxon>
        <taxon>Pseudomonadota</taxon>
        <taxon>Gammaproteobacteria</taxon>
        <taxon>Alteromonadales</taxon>
        <taxon>Psychromonadaceae</taxon>
        <taxon>Psychromonas</taxon>
    </lineage>
</organism>
<protein>
    <submittedName>
        <fullName evidence="6">Transcriptional regulator, LacI family</fullName>
    </submittedName>
</protein>
<keyword evidence="7" id="KW-1185">Reference proteome</keyword>
<keyword evidence="4" id="KW-0804">Transcription</keyword>
<evidence type="ECO:0000313" key="7">
    <source>
        <dbReference type="Proteomes" id="UP000000639"/>
    </source>
</evidence>
<dbReference type="EMBL" id="CP000510">
    <property type="protein sequence ID" value="ABM04492.1"/>
    <property type="molecule type" value="Genomic_DNA"/>
</dbReference>
<proteinExistence type="predicted"/>
<dbReference type="Gene3D" id="1.10.260.40">
    <property type="entry name" value="lambda repressor-like DNA-binding domains"/>
    <property type="match status" value="1"/>
</dbReference>
<dbReference type="GO" id="GO:0000976">
    <property type="term" value="F:transcription cis-regulatory region binding"/>
    <property type="evidence" value="ECO:0007669"/>
    <property type="project" value="TreeGrafter"/>
</dbReference>
<dbReference type="PROSITE" id="PS50932">
    <property type="entry name" value="HTH_LACI_2"/>
    <property type="match status" value="1"/>
</dbReference>
<keyword evidence="2" id="KW-0805">Transcription regulation</keyword>
<reference evidence="6 7" key="1">
    <citation type="submission" date="2007-01" db="EMBL/GenBank/DDBJ databases">
        <title>Complete sequence of Psychromonas ingrahamii 37.</title>
        <authorList>
            <consortium name="US DOE Joint Genome Institute"/>
            <person name="Copeland A."/>
            <person name="Lucas S."/>
            <person name="Lapidus A."/>
            <person name="Barry K."/>
            <person name="Detter J.C."/>
            <person name="Glavina del Rio T."/>
            <person name="Hammon N."/>
            <person name="Israni S."/>
            <person name="Dalin E."/>
            <person name="Tice H."/>
            <person name="Pitluck S."/>
            <person name="Thompson L.S."/>
            <person name="Brettin T."/>
            <person name="Bruce D."/>
            <person name="Han C."/>
            <person name="Tapia R."/>
            <person name="Schmutz J."/>
            <person name="Larimer F."/>
            <person name="Land M."/>
            <person name="Hauser L."/>
            <person name="Kyrpides N."/>
            <person name="Ivanova N."/>
            <person name="Staley J."/>
            <person name="Richardson P."/>
        </authorList>
    </citation>
    <scope>NUCLEOTIDE SEQUENCE [LARGE SCALE GENOMIC DNA]</scope>
    <source>
        <strain evidence="6 7">37</strain>
    </source>
</reference>
<dbReference type="SMART" id="SM00354">
    <property type="entry name" value="HTH_LACI"/>
    <property type="match status" value="1"/>
</dbReference>